<keyword evidence="3 6" id="KW-0347">Helicase</keyword>
<evidence type="ECO:0000256" key="8">
    <source>
        <dbReference type="SAM" id="MobiDB-lite"/>
    </source>
</evidence>
<dbReference type="EMBL" id="CAJMWQ010000897">
    <property type="protein sequence ID" value="CAE6393854.1"/>
    <property type="molecule type" value="Genomic_DNA"/>
</dbReference>
<evidence type="ECO:0000259" key="10">
    <source>
        <dbReference type="PROSITE" id="PS51194"/>
    </source>
</evidence>
<dbReference type="GO" id="GO:0005524">
    <property type="term" value="F:ATP binding"/>
    <property type="evidence" value="ECO:0007669"/>
    <property type="project" value="UniProtKB-UniRule"/>
</dbReference>
<keyword evidence="5 7" id="KW-0694">RNA-binding</keyword>
<dbReference type="PROSITE" id="PS00039">
    <property type="entry name" value="DEAD_ATP_HELICASE"/>
    <property type="match status" value="1"/>
</dbReference>
<dbReference type="EC" id="3.6.4.13" evidence="7"/>
<sequence length="573" mass="62914">MSSVPENSRGGGDHPRKPRYRRRGRPAPGGIAQYTADSQRATLAAHLAVPSAETPIVSSSAPTPAAATPSVSRPTSPAFKANFSTVKFEDFAQNGQISKDQLRNIPFEYATEVQAKTLGHILAGKDVLARAKTGTGKTLAFLIPAIETLRRVEQTSSLGVASVLVISPTRELAQQISQEAQMLVKGMPYGVQVIVGGGPKVSAESNRLLKSQMDILVATPGRLVDHIQNFSMRSQLSQIRFLILDEADRLLDQGFRRDLETILQALPDRRTKPRQALLFSATVSEEVKRIGTLALSPGYQYVSTVAENESSTHEHVQQEYIIVEDDADLMPVVGRLIEQRGKVICFLPTARATGLMAEVMANVLDCPVYSIHSRMSQPRRTKATEDFKLAPTGVLFSSDVTARGIDIPGVTCVIQADIHRLGRTARAGNEGQGILVLSKWEQFFLQKKDVLAAGLDKNLTPHADMESMNRTGSGSMLDDMRARVKSALVRTDEKIKEQAYIAWMGYYKSSLRDLGWKDVELVQRANDMARDVFLYPGYQASDNPTSTWVPPPIMAKTIGMMGLRDRRTGRTGR</sequence>
<dbReference type="PROSITE" id="PS51192">
    <property type="entry name" value="HELICASE_ATP_BIND_1"/>
    <property type="match status" value="1"/>
</dbReference>
<comment type="domain">
    <text evidence="7">The Q motif is unique to and characteristic of the DEAD box family of RNA helicases and controls ATP binding and hydrolysis.</text>
</comment>
<dbReference type="InterPro" id="IPR027417">
    <property type="entry name" value="P-loop_NTPase"/>
</dbReference>
<keyword evidence="2 6" id="KW-0378">Hydrolase</keyword>
<dbReference type="CDD" id="cd18787">
    <property type="entry name" value="SF2_C_DEAD"/>
    <property type="match status" value="1"/>
</dbReference>
<evidence type="ECO:0000256" key="3">
    <source>
        <dbReference type="ARBA" id="ARBA00022806"/>
    </source>
</evidence>
<protein>
    <recommendedName>
        <fullName evidence="7">ATP-dependent RNA helicase</fullName>
        <ecNumber evidence="7">3.6.4.13</ecNumber>
    </recommendedName>
</protein>
<gene>
    <name evidence="11" type="ORF">RDB_LOCUS27287</name>
</gene>
<evidence type="ECO:0000259" key="9">
    <source>
        <dbReference type="PROSITE" id="PS51192"/>
    </source>
</evidence>
<dbReference type="GO" id="GO:0003723">
    <property type="term" value="F:RNA binding"/>
    <property type="evidence" value="ECO:0007669"/>
    <property type="project" value="UniProtKB-UniRule"/>
</dbReference>
<evidence type="ECO:0000313" key="11">
    <source>
        <dbReference type="EMBL" id="CAE6393854.1"/>
    </source>
</evidence>
<feature type="domain" description="Helicase ATP-binding" evidence="9">
    <location>
        <begin position="118"/>
        <end position="301"/>
    </location>
</feature>
<dbReference type="SUPFAM" id="SSF52540">
    <property type="entry name" value="P-loop containing nucleoside triphosphate hydrolases"/>
    <property type="match status" value="2"/>
</dbReference>
<dbReference type="GO" id="GO:0016787">
    <property type="term" value="F:hydrolase activity"/>
    <property type="evidence" value="ECO:0007669"/>
    <property type="project" value="UniProtKB-KW"/>
</dbReference>
<proteinExistence type="inferred from homology"/>
<dbReference type="AlphaFoldDB" id="A0A8H2WPI1"/>
<feature type="region of interest" description="Disordered" evidence="8">
    <location>
        <begin position="1"/>
        <end position="32"/>
    </location>
</feature>
<evidence type="ECO:0000256" key="1">
    <source>
        <dbReference type="ARBA" id="ARBA00022741"/>
    </source>
</evidence>
<evidence type="ECO:0000313" key="12">
    <source>
        <dbReference type="Proteomes" id="UP000663826"/>
    </source>
</evidence>
<dbReference type="Proteomes" id="UP000663826">
    <property type="component" value="Unassembled WGS sequence"/>
</dbReference>
<evidence type="ECO:0000256" key="6">
    <source>
        <dbReference type="RuleBase" id="RU000492"/>
    </source>
</evidence>
<dbReference type="SMART" id="SM00487">
    <property type="entry name" value="DEXDc"/>
    <property type="match status" value="1"/>
</dbReference>
<evidence type="ECO:0000256" key="7">
    <source>
        <dbReference type="RuleBase" id="RU365068"/>
    </source>
</evidence>
<dbReference type="InterPro" id="IPR014001">
    <property type="entry name" value="Helicase_ATP-bd"/>
</dbReference>
<feature type="compositionally biased region" description="Basic residues" evidence="8">
    <location>
        <begin position="16"/>
        <end position="25"/>
    </location>
</feature>
<name>A0A8H2WPI1_9AGAM</name>
<comment type="caution">
    <text evidence="11">The sequence shown here is derived from an EMBL/GenBank/DDBJ whole genome shotgun (WGS) entry which is preliminary data.</text>
</comment>
<dbReference type="GO" id="GO:0003724">
    <property type="term" value="F:RNA helicase activity"/>
    <property type="evidence" value="ECO:0007669"/>
    <property type="project" value="UniProtKB-EC"/>
</dbReference>
<dbReference type="InterPro" id="IPR001650">
    <property type="entry name" value="Helicase_C-like"/>
</dbReference>
<feature type="domain" description="Helicase C-terminal" evidence="10">
    <location>
        <begin position="315"/>
        <end position="471"/>
    </location>
</feature>
<evidence type="ECO:0000256" key="5">
    <source>
        <dbReference type="ARBA" id="ARBA00022884"/>
    </source>
</evidence>
<evidence type="ECO:0000256" key="4">
    <source>
        <dbReference type="ARBA" id="ARBA00022840"/>
    </source>
</evidence>
<organism evidence="11 12">
    <name type="scientific">Rhizoctonia solani</name>
    <dbReference type="NCBI Taxonomy" id="456999"/>
    <lineage>
        <taxon>Eukaryota</taxon>
        <taxon>Fungi</taxon>
        <taxon>Dikarya</taxon>
        <taxon>Basidiomycota</taxon>
        <taxon>Agaricomycotina</taxon>
        <taxon>Agaricomycetes</taxon>
        <taxon>Cantharellales</taxon>
        <taxon>Ceratobasidiaceae</taxon>
        <taxon>Rhizoctonia</taxon>
    </lineage>
</organism>
<dbReference type="SMART" id="SM00490">
    <property type="entry name" value="HELICc"/>
    <property type="match status" value="1"/>
</dbReference>
<accession>A0A8H2WPI1</accession>
<keyword evidence="4 6" id="KW-0067">ATP-binding</keyword>
<dbReference type="Gene3D" id="3.40.50.300">
    <property type="entry name" value="P-loop containing nucleotide triphosphate hydrolases"/>
    <property type="match status" value="2"/>
</dbReference>
<comment type="similarity">
    <text evidence="6">Belongs to the DEAD box helicase family.</text>
</comment>
<evidence type="ECO:0000256" key="2">
    <source>
        <dbReference type="ARBA" id="ARBA00022801"/>
    </source>
</evidence>
<feature type="region of interest" description="Disordered" evidence="8">
    <location>
        <begin position="54"/>
        <end position="75"/>
    </location>
</feature>
<comment type="function">
    <text evidence="7">RNA helicase.</text>
</comment>
<reference evidence="11" key="1">
    <citation type="submission" date="2021-01" db="EMBL/GenBank/DDBJ databases">
        <authorList>
            <person name="Kaushik A."/>
        </authorList>
    </citation>
    <scope>NUCLEOTIDE SEQUENCE</scope>
    <source>
        <strain evidence="11">AG1-1B</strain>
    </source>
</reference>
<dbReference type="InterPro" id="IPR000629">
    <property type="entry name" value="RNA-helicase_DEAD-box_CS"/>
</dbReference>
<dbReference type="PROSITE" id="PS51194">
    <property type="entry name" value="HELICASE_CTER"/>
    <property type="match status" value="1"/>
</dbReference>
<comment type="catalytic activity">
    <reaction evidence="7">
        <text>ATP + H2O = ADP + phosphate + H(+)</text>
        <dbReference type="Rhea" id="RHEA:13065"/>
        <dbReference type="ChEBI" id="CHEBI:15377"/>
        <dbReference type="ChEBI" id="CHEBI:15378"/>
        <dbReference type="ChEBI" id="CHEBI:30616"/>
        <dbReference type="ChEBI" id="CHEBI:43474"/>
        <dbReference type="ChEBI" id="CHEBI:456216"/>
        <dbReference type="EC" id="3.6.4.13"/>
    </reaction>
</comment>
<dbReference type="PANTHER" id="PTHR24031">
    <property type="entry name" value="RNA HELICASE"/>
    <property type="match status" value="1"/>
</dbReference>
<keyword evidence="1 6" id="KW-0547">Nucleotide-binding</keyword>
<dbReference type="Pfam" id="PF00270">
    <property type="entry name" value="DEAD"/>
    <property type="match status" value="1"/>
</dbReference>
<dbReference type="InterPro" id="IPR011545">
    <property type="entry name" value="DEAD/DEAH_box_helicase_dom"/>
</dbReference>
<dbReference type="Pfam" id="PF00271">
    <property type="entry name" value="Helicase_C"/>
    <property type="match status" value="1"/>
</dbReference>